<dbReference type="KEGG" id="hro:HELRODRAFT_101782"/>
<keyword evidence="1" id="KW-0175">Coiled coil</keyword>
<feature type="compositionally biased region" description="Polar residues" evidence="2">
    <location>
        <begin position="231"/>
        <end position="242"/>
    </location>
</feature>
<evidence type="ECO:0000256" key="1">
    <source>
        <dbReference type="SAM" id="Coils"/>
    </source>
</evidence>
<sequence length="286" mass="32967">MSDSLDPDLLRKLEQIKEIKNKMVQIERLRLKVKSECDMMDSEDSCLKEYKHEMELLLQEKMAHVEELRLIHADINLMETTIKQAEEERMKALENARMLYEEQRLLKNQLEILKNGVGIENAGVDDEDPSEAADENIIAKLYEKNKLEFHHHHHHHYHSVSQQQQLQQQQQNYHHQQHQHSLLSTSSTSSSSTANNNDQGSFLMGTIPLLSLAPPQSQQTAKSDLLRAPQDSMSSSSISAFRQQPPPMKACLSCHQQIHRNAPICPLCKAKSRSRNPKKPKRKMDE</sequence>
<dbReference type="OMA" id="INMANRI"/>
<dbReference type="OrthoDB" id="20865at2759"/>
<dbReference type="PROSITE" id="PS51896">
    <property type="entry name" value="ZF_C4H2"/>
    <property type="match status" value="1"/>
</dbReference>
<dbReference type="InParanoid" id="T1ED70"/>
<dbReference type="InterPro" id="IPR044069">
    <property type="entry name" value="ZF_C4H2"/>
</dbReference>
<feature type="region of interest" description="Disordered" evidence="2">
    <location>
        <begin position="214"/>
        <end position="246"/>
    </location>
</feature>
<keyword evidence="6" id="KW-1185">Reference proteome</keyword>
<dbReference type="Pfam" id="PF10146">
    <property type="entry name" value="zf-C4H2"/>
    <property type="match status" value="1"/>
</dbReference>
<feature type="region of interest" description="Disordered" evidence="2">
    <location>
        <begin position="151"/>
        <end position="201"/>
    </location>
</feature>
<dbReference type="GO" id="GO:0005634">
    <property type="term" value="C:nucleus"/>
    <property type="evidence" value="ECO:0000318"/>
    <property type="project" value="GO_Central"/>
</dbReference>
<reference evidence="6" key="1">
    <citation type="submission" date="2012-12" db="EMBL/GenBank/DDBJ databases">
        <authorList>
            <person name="Hellsten U."/>
            <person name="Grimwood J."/>
            <person name="Chapman J.A."/>
            <person name="Shapiro H."/>
            <person name="Aerts A."/>
            <person name="Otillar R.P."/>
            <person name="Terry A.Y."/>
            <person name="Boore J.L."/>
            <person name="Simakov O."/>
            <person name="Marletaz F."/>
            <person name="Cho S.-J."/>
            <person name="Edsinger-Gonzales E."/>
            <person name="Havlak P."/>
            <person name="Kuo D.-H."/>
            <person name="Larsson T."/>
            <person name="Lv J."/>
            <person name="Arendt D."/>
            <person name="Savage R."/>
            <person name="Osoegawa K."/>
            <person name="de Jong P."/>
            <person name="Lindberg D.R."/>
            <person name="Seaver E.C."/>
            <person name="Weisblat D.A."/>
            <person name="Putnam N.H."/>
            <person name="Grigoriev I.V."/>
            <person name="Rokhsar D.S."/>
        </authorList>
    </citation>
    <scope>NUCLEOTIDE SEQUENCE</scope>
</reference>
<dbReference type="eggNOG" id="KOG4451">
    <property type="taxonomic scope" value="Eukaryota"/>
</dbReference>
<reference evidence="5" key="3">
    <citation type="submission" date="2015-06" db="UniProtKB">
        <authorList>
            <consortium name="EnsemblMetazoa"/>
        </authorList>
    </citation>
    <scope>IDENTIFICATION</scope>
</reference>
<dbReference type="AlphaFoldDB" id="T1ED70"/>
<feature type="domain" description="C4H2-type" evidence="3">
    <location>
        <begin position="243"/>
        <end position="285"/>
    </location>
</feature>
<organism evidence="5 6">
    <name type="scientific">Helobdella robusta</name>
    <name type="common">Californian leech</name>
    <dbReference type="NCBI Taxonomy" id="6412"/>
    <lineage>
        <taxon>Eukaryota</taxon>
        <taxon>Metazoa</taxon>
        <taxon>Spiralia</taxon>
        <taxon>Lophotrochozoa</taxon>
        <taxon>Annelida</taxon>
        <taxon>Clitellata</taxon>
        <taxon>Hirudinea</taxon>
        <taxon>Rhynchobdellida</taxon>
        <taxon>Glossiphoniidae</taxon>
        <taxon>Helobdella</taxon>
    </lineage>
</organism>
<dbReference type="Proteomes" id="UP000015101">
    <property type="component" value="Unassembled WGS sequence"/>
</dbReference>
<dbReference type="RefSeq" id="XP_009023606.1">
    <property type="nucleotide sequence ID" value="XM_009025358.1"/>
</dbReference>
<evidence type="ECO:0000259" key="3">
    <source>
        <dbReference type="PROSITE" id="PS51896"/>
    </source>
</evidence>
<dbReference type="GeneID" id="20194522"/>
<evidence type="ECO:0000313" key="6">
    <source>
        <dbReference type="Proteomes" id="UP000015101"/>
    </source>
</evidence>
<dbReference type="InterPro" id="IPR018482">
    <property type="entry name" value="Znf-C4H2"/>
</dbReference>
<dbReference type="EnsemblMetazoa" id="HelroT101782">
    <property type="protein sequence ID" value="HelroP101782"/>
    <property type="gene ID" value="HelroG101782"/>
</dbReference>
<accession>T1ED70</accession>
<dbReference type="STRING" id="6412.T1ED70"/>
<dbReference type="PANTHER" id="PTHR31058">
    <property type="entry name" value="ZINC FINGER C4H2 DOMAIN-CONTAINING PROTEIN"/>
    <property type="match status" value="1"/>
</dbReference>
<dbReference type="FunCoup" id="T1ED70">
    <property type="interactions" value="850"/>
</dbReference>
<proteinExistence type="predicted"/>
<gene>
    <name evidence="5" type="primary">20194522</name>
    <name evidence="4" type="ORF">HELRODRAFT_101782</name>
</gene>
<reference evidence="4 6" key="2">
    <citation type="journal article" date="2013" name="Nature">
        <title>Insights into bilaterian evolution from three spiralian genomes.</title>
        <authorList>
            <person name="Simakov O."/>
            <person name="Marletaz F."/>
            <person name="Cho S.J."/>
            <person name="Edsinger-Gonzales E."/>
            <person name="Havlak P."/>
            <person name="Hellsten U."/>
            <person name="Kuo D.H."/>
            <person name="Larsson T."/>
            <person name="Lv J."/>
            <person name="Arendt D."/>
            <person name="Savage R."/>
            <person name="Osoegawa K."/>
            <person name="de Jong P."/>
            <person name="Grimwood J."/>
            <person name="Chapman J.A."/>
            <person name="Shapiro H."/>
            <person name="Aerts A."/>
            <person name="Otillar R.P."/>
            <person name="Terry A.Y."/>
            <person name="Boore J.L."/>
            <person name="Grigoriev I.V."/>
            <person name="Lindberg D.R."/>
            <person name="Seaver E.C."/>
            <person name="Weisblat D.A."/>
            <person name="Putnam N.H."/>
            <person name="Rokhsar D.S."/>
        </authorList>
    </citation>
    <scope>NUCLEOTIDE SEQUENCE</scope>
</reference>
<feature type="coiled-coil region" evidence="1">
    <location>
        <begin position="9"/>
        <end position="103"/>
    </location>
</feature>
<evidence type="ECO:0000313" key="4">
    <source>
        <dbReference type="EMBL" id="ESN98267.1"/>
    </source>
</evidence>
<dbReference type="PANTHER" id="PTHR31058:SF2">
    <property type="entry name" value="ZINC FINGER C4H2 DOMAIN-CONTAINING PROTEIN"/>
    <property type="match status" value="1"/>
</dbReference>
<feature type="compositionally biased region" description="Low complexity" evidence="2">
    <location>
        <begin position="159"/>
        <end position="193"/>
    </location>
</feature>
<protein>
    <recommendedName>
        <fullName evidence="3">C4H2-type domain-containing protein</fullName>
    </recommendedName>
</protein>
<evidence type="ECO:0000313" key="5">
    <source>
        <dbReference type="EnsemblMetazoa" id="HelroP101782"/>
    </source>
</evidence>
<dbReference type="HOGENOM" id="CLU_067420_0_0_1"/>
<dbReference type="EMBL" id="KB097182">
    <property type="protein sequence ID" value="ESN98267.1"/>
    <property type="molecule type" value="Genomic_DNA"/>
</dbReference>
<evidence type="ECO:0000256" key="2">
    <source>
        <dbReference type="SAM" id="MobiDB-lite"/>
    </source>
</evidence>
<name>T1ED70_HELRO</name>
<dbReference type="EMBL" id="AMQM01005952">
    <property type="status" value="NOT_ANNOTATED_CDS"/>
    <property type="molecule type" value="Genomic_DNA"/>
</dbReference>
<dbReference type="GO" id="GO:0045666">
    <property type="term" value="P:positive regulation of neuron differentiation"/>
    <property type="evidence" value="ECO:0000318"/>
    <property type="project" value="GO_Central"/>
</dbReference>
<dbReference type="CTD" id="20194522"/>